<dbReference type="InterPro" id="IPR004875">
    <property type="entry name" value="DDE_SF_endonuclease_dom"/>
</dbReference>
<reference evidence="3" key="2">
    <citation type="submission" date="2025-08" db="UniProtKB">
        <authorList>
            <consortium name="RefSeq"/>
        </authorList>
    </citation>
    <scope>IDENTIFICATION</scope>
    <source>
        <tissue evidence="3">Adult</tissue>
    </source>
</reference>
<proteinExistence type="predicted"/>
<reference evidence="2" key="1">
    <citation type="submission" date="2025-05" db="UniProtKB">
        <authorList>
            <consortium name="RefSeq"/>
        </authorList>
    </citation>
    <scope>NUCLEOTIDE SEQUENCE [LARGE SCALE GENOMIC DNA]</scope>
</reference>
<dbReference type="PANTHER" id="PTHR19303">
    <property type="entry name" value="TRANSPOSON"/>
    <property type="match status" value="1"/>
</dbReference>
<dbReference type="GeneID" id="125777692"/>
<evidence type="ECO:0000313" key="2">
    <source>
        <dbReference type="Proteomes" id="UP001652620"/>
    </source>
</evidence>
<organism evidence="2 3">
    <name type="scientific">Bactrocera dorsalis</name>
    <name type="common">Oriental fruit fly</name>
    <name type="synonym">Dacus dorsalis</name>
    <dbReference type="NCBI Taxonomy" id="27457"/>
    <lineage>
        <taxon>Eukaryota</taxon>
        <taxon>Metazoa</taxon>
        <taxon>Ecdysozoa</taxon>
        <taxon>Arthropoda</taxon>
        <taxon>Hexapoda</taxon>
        <taxon>Insecta</taxon>
        <taxon>Pterygota</taxon>
        <taxon>Neoptera</taxon>
        <taxon>Endopterygota</taxon>
        <taxon>Diptera</taxon>
        <taxon>Brachycera</taxon>
        <taxon>Muscomorpha</taxon>
        <taxon>Tephritoidea</taxon>
        <taxon>Tephritidae</taxon>
        <taxon>Bactrocera</taxon>
        <taxon>Bactrocera</taxon>
    </lineage>
</organism>
<evidence type="ECO:0000313" key="3">
    <source>
        <dbReference type="RefSeq" id="XP_049308879.1"/>
    </source>
</evidence>
<dbReference type="Pfam" id="PF03184">
    <property type="entry name" value="DDE_1"/>
    <property type="match status" value="1"/>
</dbReference>
<evidence type="ECO:0000259" key="1">
    <source>
        <dbReference type="Pfam" id="PF03184"/>
    </source>
</evidence>
<gene>
    <name evidence="3" type="primary">LOC125777692</name>
</gene>
<keyword evidence="2" id="KW-1185">Reference proteome</keyword>
<name>A0ABM3JI27_BACDO</name>
<dbReference type="RefSeq" id="XP_049308879.1">
    <property type="nucleotide sequence ID" value="XM_049452922.1"/>
</dbReference>
<dbReference type="PANTHER" id="PTHR19303:SF73">
    <property type="entry name" value="PROTEIN PDC2"/>
    <property type="match status" value="1"/>
</dbReference>
<dbReference type="Gene3D" id="3.30.420.10">
    <property type="entry name" value="Ribonuclease H-like superfamily/Ribonuclease H"/>
    <property type="match status" value="1"/>
</dbReference>
<sequence length="226" mass="26189">MPVVYKANKNSWMTYLFFEDWFHHTFVPEVRELLESKGLPKKALLVLDNAPCHPKDNEMKSDDGMITVMCLPPNCTAILQPMDQNLINLTKVYYKKSLLEHLIGNKTTHLEEKIKEFNLRHAICLLASSWEKVSASSIRKCWNMLMKPDAEWSEEDDIPLSILKREIENKRAILVSMLQELTPNDSFTNEELNEWMHESAAYQEVDKEAVEIENSDDSEADVIPHP</sequence>
<accession>A0ABM3JI27</accession>
<protein>
    <submittedName>
        <fullName evidence="3">Jerky protein homolog-like</fullName>
    </submittedName>
</protein>
<feature type="domain" description="DDE-1" evidence="1">
    <location>
        <begin position="1"/>
        <end position="142"/>
    </location>
</feature>
<dbReference type="Proteomes" id="UP001652620">
    <property type="component" value="Chromosome 1"/>
</dbReference>
<dbReference type="InterPro" id="IPR036397">
    <property type="entry name" value="RNaseH_sf"/>
</dbReference>
<dbReference type="InterPro" id="IPR050863">
    <property type="entry name" value="CenT-Element_Derived"/>
</dbReference>